<name>A0A1M5IA38_9BRAD</name>
<dbReference type="Proteomes" id="UP000189796">
    <property type="component" value="Chromosome I"/>
</dbReference>
<protein>
    <submittedName>
        <fullName evidence="1">Uncharacterized protein</fullName>
    </submittedName>
</protein>
<dbReference type="AlphaFoldDB" id="A0A1M5IA38"/>
<evidence type="ECO:0000313" key="2">
    <source>
        <dbReference type="Proteomes" id="UP000189796"/>
    </source>
</evidence>
<accession>A0A1M5IA38</accession>
<reference evidence="1 2" key="1">
    <citation type="submission" date="2016-11" db="EMBL/GenBank/DDBJ databases">
        <authorList>
            <person name="Jaros S."/>
            <person name="Januszkiewicz K."/>
            <person name="Wedrychowicz H."/>
        </authorList>
    </citation>
    <scope>NUCLEOTIDE SEQUENCE [LARGE SCALE GENOMIC DNA]</scope>
    <source>
        <strain evidence="1 2">GAS138</strain>
    </source>
</reference>
<gene>
    <name evidence="1" type="ORF">SAMN05443248_0875</name>
</gene>
<sequence length="127" mass="13749">MMVGDAEAVNGRKLRSRVPARMRCKKKPGSREPGLRYWPREADTITFQEGLLNARATGGGGQMRNANAQRTNIMIPVGDVRQPFAPHVSHAGIGGLSSDNHDGQRCALLTTKSRNTCTRATVFNSSG</sequence>
<evidence type="ECO:0000313" key="1">
    <source>
        <dbReference type="EMBL" id="SHG24939.1"/>
    </source>
</evidence>
<proteinExistence type="predicted"/>
<organism evidence="1 2">
    <name type="scientific">Bradyrhizobium erythrophlei</name>
    <dbReference type="NCBI Taxonomy" id="1437360"/>
    <lineage>
        <taxon>Bacteria</taxon>
        <taxon>Pseudomonadati</taxon>
        <taxon>Pseudomonadota</taxon>
        <taxon>Alphaproteobacteria</taxon>
        <taxon>Hyphomicrobiales</taxon>
        <taxon>Nitrobacteraceae</taxon>
        <taxon>Bradyrhizobium</taxon>
    </lineage>
</organism>
<dbReference type="EMBL" id="LT670817">
    <property type="protein sequence ID" value="SHG24939.1"/>
    <property type="molecule type" value="Genomic_DNA"/>
</dbReference>